<name>A0A699WGN2_TANCI</name>
<accession>A0A699WGN2</accession>
<dbReference type="AlphaFoldDB" id="A0A699WGN2"/>
<organism evidence="1">
    <name type="scientific">Tanacetum cinerariifolium</name>
    <name type="common">Dalmatian daisy</name>
    <name type="synonym">Chrysanthemum cinerariifolium</name>
    <dbReference type="NCBI Taxonomy" id="118510"/>
    <lineage>
        <taxon>Eukaryota</taxon>
        <taxon>Viridiplantae</taxon>
        <taxon>Streptophyta</taxon>
        <taxon>Embryophyta</taxon>
        <taxon>Tracheophyta</taxon>
        <taxon>Spermatophyta</taxon>
        <taxon>Magnoliopsida</taxon>
        <taxon>eudicotyledons</taxon>
        <taxon>Gunneridae</taxon>
        <taxon>Pentapetalae</taxon>
        <taxon>asterids</taxon>
        <taxon>campanulids</taxon>
        <taxon>Asterales</taxon>
        <taxon>Asteraceae</taxon>
        <taxon>Asteroideae</taxon>
        <taxon>Anthemideae</taxon>
        <taxon>Anthemidinae</taxon>
        <taxon>Tanacetum</taxon>
    </lineage>
</organism>
<evidence type="ECO:0000313" key="1">
    <source>
        <dbReference type="EMBL" id="GFD43841.1"/>
    </source>
</evidence>
<gene>
    <name evidence="1" type="ORF">Tci_915810</name>
</gene>
<feature type="non-terminal residue" evidence="1">
    <location>
        <position position="1"/>
    </location>
</feature>
<reference evidence="1" key="1">
    <citation type="journal article" date="2019" name="Sci. Rep.">
        <title>Draft genome of Tanacetum cinerariifolium, the natural source of mosquito coil.</title>
        <authorList>
            <person name="Yamashiro T."/>
            <person name="Shiraishi A."/>
            <person name="Satake H."/>
            <person name="Nakayama K."/>
        </authorList>
    </citation>
    <scope>NUCLEOTIDE SEQUENCE</scope>
</reference>
<comment type="caution">
    <text evidence="1">The sequence shown here is derived from an EMBL/GenBank/DDBJ whole genome shotgun (WGS) entry which is preliminary data.</text>
</comment>
<protein>
    <submittedName>
        <fullName evidence="1">Uncharacterized protein</fullName>
    </submittedName>
</protein>
<proteinExistence type="predicted"/>
<sequence length="45" mass="4959">VLPDKIGKIDVDSVIESPKHLSLRQSEAVNSRAFACKTLVDHRGK</sequence>
<dbReference type="EMBL" id="BKCJ011607054">
    <property type="protein sequence ID" value="GFD43841.1"/>
    <property type="molecule type" value="Genomic_DNA"/>
</dbReference>